<reference evidence="1 2" key="1">
    <citation type="submission" date="2015-04" db="EMBL/GenBank/DDBJ databases">
        <authorList>
            <person name="Syromyatnikov M.Y."/>
            <person name="Popov V.N."/>
        </authorList>
    </citation>
    <scope>NUCLEOTIDE SEQUENCE [LARGE SCALE GENOMIC DNA]</scope>
</reference>
<organism evidence="1 2">
    <name type="scientific">Clunio marinus</name>
    <dbReference type="NCBI Taxonomy" id="568069"/>
    <lineage>
        <taxon>Eukaryota</taxon>
        <taxon>Metazoa</taxon>
        <taxon>Ecdysozoa</taxon>
        <taxon>Arthropoda</taxon>
        <taxon>Hexapoda</taxon>
        <taxon>Insecta</taxon>
        <taxon>Pterygota</taxon>
        <taxon>Neoptera</taxon>
        <taxon>Endopterygota</taxon>
        <taxon>Diptera</taxon>
        <taxon>Nematocera</taxon>
        <taxon>Chironomoidea</taxon>
        <taxon>Chironomidae</taxon>
        <taxon>Clunio</taxon>
    </lineage>
</organism>
<evidence type="ECO:0000313" key="2">
    <source>
        <dbReference type="Proteomes" id="UP000183832"/>
    </source>
</evidence>
<gene>
    <name evidence="1" type="ORF">CLUMA_CG009462</name>
</gene>
<sequence>MTGNGKCRYNGQIYDDGSEVYVSDFNGIGCGHYNCINGEVKKHSWTKCEPGLSDQYNICDVIFEEGVCCPKYEWSLANYESPQNRSKLRSTI</sequence>
<evidence type="ECO:0000313" key="1">
    <source>
        <dbReference type="EMBL" id="CRK96022.1"/>
    </source>
</evidence>
<keyword evidence="2" id="KW-1185">Reference proteome</keyword>
<dbReference type="SUPFAM" id="SSF57603">
    <property type="entry name" value="FnI-like domain"/>
    <property type="match status" value="1"/>
</dbReference>
<proteinExistence type="predicted"/>
<accession>A0A1J1IAN2</accession>
<name>A0A1J1IAN2_9DIPT</name>
<dbReference type="EMBL" id="CVRI01000043">
    <property type="protein sequence ID" value="CRK96022.1"/>
    <property type="molecule type" value="Genomic_DNA"/>
</dbReference>
<dbReference type="AlphaFoldDB" id="A0A1J1IAN2"/>
<dbReference type="Proteomes" id="UP000183832">
    <property type="component" value="Unassembled WGS sequence"/>
</dbReference>
<protein>
    <submittedName>
        <fullName evidence="1">CLUMA_CG009462, isoform A</fullName>
    </submittedName>
</protein>